<dbReference type="PANTHER" id="PTHR36840:SF1">
    <property type="entry name" value="BLL5714 PROTEIN"/>
    <property type="match status" value="1"/>
</dbReference>
<feature type="transmembrane region" description="Helical" evidence="2">
    <location>
        <begin position="182"/>
        <end position="202"/>
    </location>
</feature>
<dbReference type="InterPro" id="IPR010640">
    <property type="entry name" value="Low_temperature_requirement_A"/>
</dbReference>
<comment type="caution">
    <text evidence="3">The sequence shown here is derived from an EMBL/GenBank/DDBJ whole genome shotgun (WGS) entry which is preliminary data.</text>
</comment>
<reference evidence="3" key="1">
    <citation type="submission" date="2020-06" db="EMBL/GenBank/DDBJ databases">
        <authorList>
            <consortium name="Plant Systems Biology data submission"/>
        </authorList>
    </citation>
    <scope>NUCLEOTIDE SEQUENCE</scope>
    <source>
        <strain evidence="3">D6</strain>
    </source>
</reference>
<feature type="transmembrane region" description="Helical" evidence="2">
    <location>
        <begin position="449"/>
        <end position="474"/>
    </location>
</feature>
<feature type="transmembrane region" description="Helical" evidence="2">
    <location>
        <begin position="260"/>
        <end position="283"/>
    </location>
</feature>
<organism evidence="3 4">
    <name type="scientific">Seminavis robusta</name>
    <dbReference type="NCBI Taxonomy" id="568900"/>
    <lineage>
        <taxon>Eukaryota</taxon>
        <taxon>Sar</taxon>
        <taxon>Stramenopiles</taxon>
        <taxon>Ochrophyta</taxon>
        <taxon>Bacillariophyta</taxon>
        <taxon>Bacillariophyceae</taxon>
        <taxon>Bacillariophycidae</taxon>
        <taxon>Naviculales</taxon>
        <taxon>Naviculaceae</taxon>
        <taxon>Seminavis</taxon>
    </lineage>
</organism>
<accession>A0A9N8DLX1</accession>
<proteinExistence type="predicted"/>
<feature type="compositionally biased region" description="Basic and acidic residues" evidence="1">
    <location>
        <begin position="54"/>
        <end position="70"/>
    </location>
</feature>
<feature type="region of interest" description="Disordered" evidence="1">
    <location>
        <begin position="1"/>
        <end position="91"/>
    </location>
</feature>
<feature type="transmembrane region" description="Helical" evidence="2">
    <location>
        <begin position="509"/>
        <end position="531"/>
    </location>
</feature>
<protein>
    <submittedName>
        <fullName evidence="3">Uncharacterized protein</fullName>
    </submittedName>
</protein>
<feature type="compositionally biased region" description="Basic and acidic residues" evidence="1">
    <location>
        <begin position="24"/>
        <end position="35"/>
    </location>
</feature>
<dbReference type="OrthoDB" id="46634at2759"/>
<dbReference type="EMBL" id="CAICTM010000228">
    <property type="protein sequence ID" value="CAB9505398.1"/>
    <property type="molecule type" value="Genomic_DNA"/>
</dbReference>
<feature type="transmembrane region" description="Helical" evidence="2">
    <location>
        <begin position="578"/>
        <end position="596"/>
    </location>
</feature>
<keyword evidence="2" id="KW-1133">Transmembrane helix</keyword>
<keyword evidence="2" id="KW-0472">Membrane</keyword>
<sequence length="653" mass="72588">MEMVDDTNTSEKAAPLPLDNEAQSTKDDAGEDKAPPVKPSAHFSMADNVEYEYETVHDLDDRKPDDETHQARRRASHLRASQRASISGTPFDVSYHPSQIVLYSRPQQRQRWGDTQVLPRVNWGDLFFDLYYVAAAYNTSNILVDSPSGKGLLYFFGTFLPLMGIWNEKTYFDGRFVVGDDLFHRLVELFGLVILATAVLHIRPVEFMSNSAEHVDMFVFSLMVLIANVLELARNIELSAFGIGVTVNGRNVVRQDAKRWFIMTVPYTALILAAAVIAGIEYYGNKSTDNDKYSGGNSDGYSYASGGNYTESDNHRFLAAASSSSSSYASATAETTDLPIALILAGHIGKFVHSAVTIRFCFPGGGKHKELIIPMNVDFCIHRNGEWCMLMLGESLLSLLIVDVSENDNYYATFFSALLTVILLQYLHFRSQPHHADAHAWRRNKDAGVGWTGMHQIYSAALVSLGAAFTLMVLEFTYQTESDDDNHRRFLAGGGASKYEPKDRRQRTALLFSISLATIWFCLDCMTIFHLGIKTSHHRCQCSKSKVLNVKGIILVMIRVGLILFMATLGLYETDPQNLAIIGLFGVVLQLILRKLGTKYLSANRVHALGEATEHKDANASCRAGDVDPEENKWPNVTHAVAQPAHQSGEMKA</sequence>
<dbReference type="PANTHER" id="PTHR36840">
    <property type="entry name" value="BLL5714 PROTEIN"/>
    <property type="match status" value="1"/>
</dbReference>
<keyword evidence="2" id="KW-0812">Transmembrane</keyword>
<evidence type="ECO:0000313" key="3">
    <source>
        <dbReference type="EMBL" id="CAB9505398.1"/>
    </source>
</evidence>
<evidence type="ECO:0000313" key="4">
    <source>
        <dbReference type="Proteomes" id="UP001153069"/>
    </source>
</evidence>
<evidence type="ECO:0000256" key="1">
    <source>
        <dbReference type="SAM" id="MobiDB-lite"/>
    </source>
</evidence>
<evidence type="ECO:0000256" key="2">
    <source>
        <dbReference type="SAM" id="Phobius"/>
    </source>
</evidence>
<feature type="transmembrane region" description="Helical" evidence="2">
    <location>
        <begin position="552"/>
        <end position="572"/>
    </location>
</feature>
<dbReference type="AlphaFoldDB" id="A0A9N8DLX1"/>
<gene>
    <name evidence="3" type="ORF">SEMRO_229_G093140.1</name>
</gene>
<feature type="compositionally biased region" description="Polar residues" evidence="1">
    <location>
        <begin position="1"/>
        <end position="11"/>
    </location>
</feature>
<dbReference type="Proteomes" id="UP001153069">
    <property type="component" value="Unassembled WGS sequence"/>
</dbReference>
<feature type="transmembrane region" description="Helical" evidence="2">
    <location>
        <begin position="151"/>
        <end position="167"/>
    </location>
</feature>
<feature type="transmembrane region" description="Helical" evidence="2">
    <location>
        <begin position="410"/>
        <end position="429"/>
    </location>
</feature>
<name>A0A9N8DLX1_9STRA</name>
<keyword evidence="4" id="KW-1185">Reference proteome</keyword>